<dbReference type="AlphaFoldDB" id="A0A2J0LIQ6"/>
<gene>
    <name evidence="2" type="ORF">COW11_05960</name>
</gene>
<protein>
    <submittedName>
        <fullName evidence="2">Uncharacterized protein</fullName>
    </submittedName>
</protein>
<evidence type="ECO:0000313" key="2">
    <source>
        <dbReference type="EMBL" id="PIW65920.1"/>
    </source>
</evidence>
<keyword evidence="1" id="KW-0472">Membrane</keyword>
<evidence type="ECO:0000313" key="3">
    <source>
        <dbReference type="Proteomes" id="UP000231267"/>
    </source>
</evidence>
<sequence>MVGITVITTFVFAITGLIWLTRYIIAAPKRKERKRLLAENLRISPDGKKMCIYCKKFTDDQVDKNNIFCIECGRQRGIVD</sequence>
<dbReference type="Proteomes" id="UP000231267">
    <property type="component" value="Unassembled WGS sequence"/>
</dbReference>
<name>A0A2J0LIQ6_9BACT</name>
<proteinExistence type="predicted"/>
<dbReference type="EMBL" id="PFGP01000134">
    <property type="protein sequence ID" value="PIW65920.1"/>
    <property type="molecule type" value="Genomic_DNA"/>
</dbReference>
<reference evidence="2 3" key="1">
    <citation type="submission" date="2017-09" db="EMBL/GenBank/DDBJ databases">
        <title>Depth-based differentiation of microbial function through sediment-hosted aquifers and enrichment of novel symbionts in the deep terrestrial subsurface.</title>
        <authorList>
            <person name="Probst A.J."/>
            <person name="Ladd B."/>
            <person name="Jarett J.K."/>
            <person name="Geller-Mcgrath D.E."/>
            <person name="Sieber C.M."/>
            <person name="Emerson J.B."/>
            <person name="Anantharaman K."/>
            <person name="Thomas B.C."/>
            <person name="Malmstrom R."/>
            <person name="Stieglmeier M."/>
            <person name="Klingl A."/>
            <person name="Woyke T."/>
            <person name="Ryan C.M."/>
            <person name="Banfield J.F."/>
        </authorList>
    </citation>
    <scope>NUCLEOTIDE SEQUENCE [LARGE SCALE GENOMIC DNA]</scope>
    <source>
        <strain evidence="2">CG12_big_fil_rev_8_21_14_0_65_43_15</strain>
    </source>
</reference>
<evidence type="ECO:0000256" key="1">
    <source>
        <dbReference type="SAM" id="Phobius"/>
    </source>
</evidence>
<organism evidence="2 3">
    <name type="scientific">Candidatus Taenaricola geysiri</name>
    <dbReference type="NCBI Taxonomy" id="1974752"/>
    <lineage>
        <taxon>Bacteria</taxon>
        <taxon>Pseudomonadati</taxon>
        <taxon>Candidatus Omnitrophota</taxon>
        <taxon>Candidatus Taenaricola</taxon>
    </lineage>
</organism>
<feature type="transmembrane region" description="Helical" evidence="1">
    <location>
        <begin position="6"/>
        <end position="25"/>
    </location>
</feature>
<comment type="caution">
    <text evidence="2">The sequence shown here is derived from an EMBL/GenBank/DDBJ whole genome shotgun (WGS) entry which is preliminary data.</text>
</comment>
<keyword evidence="1" id="KW-1133">Transmembrane helix</keyword>
<keyword evidence="1" id="KW-0812">Transmembrane</keyword>
<accession>A0A2J0LIQ6</accession>